<evidence type="ECO:0000313" key="5">
    <source>
        <dbReference type="EMBL" id="OAV01448.1"/>
    </source>
</evidence>
<dbReference type="AlphaFoldDB" id="A0A7Z0UZU1"/>
<dbReference type="SUPFAM" id="SSF52540">
    <property type="entry name" value="P-loop containing nucleoside triphosphate hydrolases"/>
    <property type="match status" value="1"/>
</dbReference>
<dbReference type="GO" id="GO:0006260">
    <property type="term" value="P:DNA replication"/>
    <property type="evidence" value="ECO:0007669"/>
    <property type="project" value="TreeGrafter"/>
</dbReference>
<dbReference type="CDD" id="cd00009">
    <property type="entry name" value="AAA"/>
    <property type="match status" value="1"/>
</dbReference>
<evidence type="ECO:0000259" key="4">
    <source>
        <dbReference type="SMART" id="SM00382"/>
    </source>
</evidence>
<keyword evidence="3" id="KW-0067">ATP-binding</keyword>
<keyword evidence="2" id="KW-0547">Nucleotide-binding</keyword>
<dbReference type="PIRSF" id="PIRSF003073">
    <property type="entry name" value="DNAC_TnpB_IstB"/>
    <property type="match status" value="1"/>
</dbReference>
<dbReference type="RefSeq" id="WP_064618104.1">
    <property type="nucleotide sequence ID" value="NZ_LXHE01000005.1"/>
</dbReference>
<evidence type="ECO:0000256" key="3">
    <source>
        <dbReference type="ARBA" id="ARBA00022840"/>
    </source>
</evidence>
<reference evidence="5 6" key="1">
    <citation type="journal article" date="2016" name="Genome Biol. Evol.">
        <title>Comparative Genomic Analyses of the Moraxella catarrhalis Serosensitive and Seroresistant Lineages Demonstrate Their Independent Evolution.</title>
        <authorList>
            <person name="Earl J.P."/>
            <person name="de Vries S.P."/>
            <person name="Ahmed A."/>
            <person name="Powell E."/>
            <person name="Schultz M.P."/>
            <person name="Hermans P.W."/>
            <person name="Hill D.J."/>
            <person name="Zhou Z."/>
            <person name="Constantinidou C.I."/>
            <person name="Hu F.Z."/>
            <person name="Bootsma H.J."/>
            <person name="Ehrlich G.D."/>
        </authorList>
    </citation>
    <scope>NUCLEOTIDE SEQUENCE [LARGE SCALE GENOMIC DNA]</scope>
    <source>
        <strain evidence="5 6">Z7574</strain>
    </source>
</reference>
<dbReference type="Pfam" id="PF01695">
    <property type="entry name" value="IstB_IS21"/>
    <property type="match status" value="1"/>
</dbReference>
<comment type="similarity">
    <text evidence="1">Belongs to the IS21/IS1162 putative ATP-binding protein family.</text>
</comment>
<sequence length="246" mass="28583">MLNTQTRKQLNELNLPMFIETLDNNYDSYLKQQLRFDEILSILTDSELQFRHQRKIERLLKNAKFRYPSARIEDLEYKPQRKLPKDLIKHLCNGSWLDKKQNLLIFGATGTGKTWLSCSLGVQACRMGYDTYFITAQQLLEQLGDALLDGSLNQLRKRLIKFKLLIIDDFALGNIDKQLAPLLLELIDQQSINGSLMITSQFPIELWHEKFEDSTIADAILDRIINQAHKIQILGDSMRKMAEILE</sequence>
<evidence type="ECO:0000313" key="6">
    <source>
        <dbReference type="Proteomes" id="UP000078446"/>
    </source>
</evidence>
<comment type="caution">
    <text evidence="5">The sequence shown here is derived from an EMBL/GenBank/DDBJ whole genome shotgun (WGS) entry which is preliminary data.</text>
</comment>
<dbReference type="InterPro" id="IPR028350">
    <property type="entry name" value="DNAC/IstB-like"/>
</dbReference>
<dbReference type="InterPro" id="IPR047661">
    <property type="entry name" value="IstB"/>
</dbReference>
<evidence type="ECO:0000256" key="2">
    <source>
        <dbReference type="ARBA" id="ARBA00022741"/>
    </source>
</evidence>
<dbReference type="PANTHER" id="PTHR30050:SF4">
    <property type="entry name" value="ATP-BINDING PROTEIN RV3427C IN INSERTION SEQUENCE-RELATED"/>
    <property type="match status" value="1"/>
</dbReference>
<dbReference type="PANTHER" id="PTHR30050">
    <property type="entry name" value="CHROMOSOMAL REPLICATION INITIATOR PROTEIN DNAA"/>
    <property type="match status" value="1"/>
</dbReference>
<dbReference type="Proteomes" id="UP000078446">
    <property type="component" value="Unassembled WGS sequence"/>
</dbReference>
<dbReference type="NCBIfam" id="NF038214">
    <property type="entry name" value="IS21_help_AAA"/>
    <property type="match status" value="1"/>
</dbReference>
<feature type="domain" description="AAA+ ATPase" evidence="4">
    <location>
        <begin position="99"/>
        <end position="221"/>
    </location>
</feature>
<proteinExistence type="inferred from homology"/>
<dbReference type="InterPro" id="IPR003593">
    <property type="entry name" value="AAA+_ATPase"/>
</dbReference>
<gene>
    <name evidence="5" type="ORF">AO382_0723</name>
</gene>
<organism evidence="5 6">
    <name type="scientific">Moraxella catarrhalis</name>
    <name type="common">Branhamella catarrhalis</name>
    <dbReference type="NCBI Taxonomy" id="480"/>
    <lineage>
        <taxon>Bacteria</taxon>
        <taxon>Pseudomonadati</taxon>
        <taxon>Pseudomonadota</taxon>
        <taxon>Gammaproteobacteria</taxon>
        <taxon>Moraxellales</taxon>
        <taxon>Moraxellaceae</taxon>
        <taxon>Moraxella</taxon>
    </lineage>
</organism>
<protein>
    <submittedName>
        <fullName evidence="5">Mobile element protein</fullName>
    </submittedName>
</protein>
<dbReference type="GO" id="GO:0005524">
    <property type="term" value="F:ATP binding"/>
    <property type="evidence" value="ECO:0007669"/>
    <property type="project" value="UniProtKB-KW"/>
</dbReference>
<dbReference type="EMBL" id="LXHE01000005">
    <property type="protein sequence ID" value="OAV01448.1"/>
    <property type="molecule type" value="Genomic_DNA"/>
</dbReference>
<dbReference type="InterPro" id="IPR002611">
    <property type="entry name" value="IstB_ATP-bd"/>
</dbReference>
<dbReference type="InterPro" id="IPR027417">
    <property type="entry name" value="P-loop_NTPase"/>
</dbReference>
<name>A0A7Z0UZU1_MORCA</name>
<dbReference type="Gene3D" id="3.40.50.300">
    <property type="entry name" value="P-loop containing nucleotide triphosphate hydrolases"/>
    <property type="match status" value="1"/>
</dbReference>
<accession>A0A7Z0UZU1</accession>
<dbReference type="SMART" id="SM00382">
    <property type="entry name" value="AAA"/>
    <property type="match status" value="1"/>
</dbReference>
<evidence type="ECO:0000256" key="1">
    <source>
        <dbReference type="ARBA" id="ARBA00008059"/>
    </source>
</evidence>